<organism evidence="1 2">
    <name type="scientific">Pseudarthrobacter quantipunctorum</name>
    <dbReference type="NCBI Taxonomy" id="3128980"/>
    <lineage>
        <taxon>Bacteria</taxon>
        <taxon>Bacillati</taxon>
        <taxon>Actinomycetota</taxon>
        <taxon>Actinomycetes</taxon>
        <taxon>Micrococcales</taxon>
        <taxon>Micrococcaceae</taxon>
        <taxon>Pseudarthrobacter</taxon>
    </lineage>
</organism>
<evidence type="ECO:0000313" key="1">
    <source>
        <dbReference type="EMBL" id="WXK92144.1"/>
    </source>
</evidence>
<reference evidence="1 2" key="1">
    <citation type="submission" date="2024-03" db="EMBL/GenBank/DDBJ databases">
        <title>Rhodococcus navarretei sp. nov. and Pseudarthrobacter quantumdoti sp. nov., two new species with the ability to biosynthesize Quantum Dots isolated from soil samples at Union Glacier, Antarctica.</title>
        <authorList>
            <person name="Vargas M."/>
        </authorList>
    </citation>
    <scope>NUCLEOTIDE SEQUENCE [LARGE SCALE GENOMIC DNA]</scope>
    <source>
        <strain evidence="1 2">RC-2-3</strain>
    </source>
</reference>
<dbReference type="EMBL" id="CP148033">
    <property type="protein sequence ID" value="WXK92144.1"/>
    <property type="molecule type" value="Genomic_DNA"/>
</dbReference>
<name>A0ABZ2R132_9MICC</name>
<evidence type="ECO:0008006" key="3">
    <source>
        <dbReference type="Google" id="ProtNLM"/>
    </source>
</evidence>
<keyword evidence="2" id="KW-1185">Reference proteome</keyword>
<proteinExistence type="predicted"/>
<accession>A0ABZ2R132</accession>
<dbReference type="Proteomes" id="UP001623384">
    <property type="component" value="Chromosome"/>
</dbReference>
<protein>
    <recommendedName>
        <fullName evidence="3">Response regulatory domain-containing protein</fullName>
    </recommendedName>
</protein>
<gene>
    <name evidence="1" type="ORF">WHH00_13775</name>
</gene>
<evidence type="ECO:0000313" key="2">
    <source>
        <dbReference type="Proteomes" id="UP001623384"/>
    </source>
</evidence>
<sequence>MYTPARFVVIDDNPTHLHAIKTTIESLGSTCLDVLYRPEEEISPFLLRGARVVFMDFHLSGLTFASDPKMDNATIASILTSTISESNQPYLLVIWTKFPDQAAQLEQFLRDRLAKSPHVIPMAVLCISKDTFINIDSGEVQDPEQLRAEVSLKIREHPSLAALLDWEYTVHKSASRISSKLTGLIPNQAFSAGTTRSELDIVLSRFAVSNGKSGALTDPRSAFAYAVGPLLADEILHADEGKDNRDVWQKGTTQAANQLPALSDVDAARFNRMAHISPPSAESFSSSDWGAVVRIEEENEAWFRRYLDLTPEEVWECLGVDVKEREDAVLVMVRAGAQCDFAQQKSGPVPYLVGGLVRPRKTWKKKPAASVKRSVSFLNNVDTEEESMYQLHVDTRLSVTFTTRYAKRWAPVLRLREPLMSQILSLHGTHSTRPGILQFR</sequence>
<dbReference type="RefSeq" id="WP_406633613.1">
    <property type="nucleotide sequence ID" value="NZ_CP148033.1"/>
</dbReference>